<keyword evidence="10" id="KW-1185">Reference proteome</keyword>
<evidence type="ECO:0000256" key="3">
    <source>
        <dbReference type="ARBA" id="ARBA00022692"/>
    </source>
</evidence>
<dbReference type="Pfam" id="PF15188">
    <property type="entry name" value="CCDC-167"/>
    <property type="match status" value="1"/>
</dbReference>
<evidence type="ECO:0000313" key="9">
    <source>
        <dbReference type="EMBL" id="TGZ46037.1"/>
    </source>
</evidence>
<protein>
    <recommendedName>
        <fullName evidence="2">Coiled-coil domain-containing protein 167</fullName>
    </recommendedName>
</protein>
<dbReference type="AlphaFoldDB" id="A0A4S2KE50"/>
<reference evidence="9 10" key="1">
    <citation type="journal article" date="2019" name="Philos. Trans. R. Soc. Lond., B, Biol. Sci.">
        <title>Ant behaviour and brain gene expression of defending hosts depend on the ecological success of the intruding social parasite.</title>
        <authorList>
            <person name="Kaur R."/>
            <person name="Stoldt M."/>
            <person name="Jongepier E."/>
            <person name="Feldmeyer B."/>
            <person name="Menzel F."/>
            <person name="Bornberg-Bauer E."/>
            <person name="Foitzik S."/>
        </authorList>
    </citation>
    <scope>NUCLEOTIDE SEQUENCE [LARGE SCALE GENOMIC DNA]</scope>
    <source>
        <tissue evidence="9">Whole body</tissue>
    </source>
</reference>
<evidence type="ECO:0000256" key="8">
    <source>
        <dbReference type="SAM" id="Phobius"/>
    </source>
</evidence>
<dbReference type="EMBL" id="QBLH01002999">
    <property type="protein sequence ID" value="TGZ46037.1"/>
    <property type="molecule type" value="Genomic_DNA"/>
</dbReference>
<organism evidence="9 10">
    <name type="scientific">Temnothorax longispinosus</name>
    <dbReference type="NCBI Taxonomy" id="300112"/>
    <lineage>
        <taxon>Eukaryota</taxon>
        <taxon>Metazoa</taxon>
        <taxon>Ecdysozoa</taxon>
        <taxon>Arthropoda</taxon>
        <taxon>Hexapoda</taxon>
        <taxon>Insecta</taxon>
        <taxon>Pterygota</taxon>
        <taxon>Neoptera</taxon>
        <taxon>Endopterygota</taxon>
        <taxon>Hymenoptera</taxon>
        <taxon>Apocrita</taxon>
        <taxon>Aculeata</taxon>
        <taxon>Formicoidea</taxon>
        <taxon>Formicidae</taxon>
        <taxon>Myrmicinae</taxon>
        <taxon>Temnothorax</taxon>
    </lineage>
</organism>
<gene>
    <name evidence="9" type="ORF">DBV15_09730</name>
</gene>
<keyword evidence="4 8" id="KW-1133">Transmembrane helix</keyword>
<keyword evidence="6 8" id="KW-0472">Membrane</keyword>
<comment type="caution">
    <text evidence="9">The sequence shown here is derived from an EMBL/GenBank/DDBJ whole genome shotgun (WGS) entry which is preliminary data.</text>
</comment>
<feature type="transmembrane region" description="Helical" evidence="8">
    <location>
        <begin position="74"/>
        <end position="94"/>
    </location>
</feature>
<keyword evidence="3 8" id="KW-0812">Transmembrane</keyword>
<evidence type="ECO:0000313" key="10">
    <source>
        <dbReference type="Proteomes" id="UP000310200"/>
    </source>
</evidence>
<feature type="coiled-coil region" evidence="7">
    <location>
        <begin position="11"/>
        <end position="62"/>
    </location>
</feature>
<evidence type="ECO:0000256" key="7">
    <source>
        <dbReference type="SAM" id="Coils"/>
    </source>
</evidence>
<evidence type="ECO:0000256" key="2">
    <source>
        <dbReference type="ARBA" id="ARBA00022350"/>
    </source>
</evidence>
<dbReference type="PANTHER" id="PTHR31759:SF1">
    <property type="entry name" value="COILED-COIL DOMAIN-CONTAINING PROTEIN 167"/>
    <property type="match status" value="1"/>
</dbReference>
<name>A0A4S2KE50_9HYME</name>
<sequence>MTQNDTIITKVERLEESLKETLHKVEVIKRKLETKLLSAESRERLENELYEIKKVLGRNEKELQSLRKENAKSFMITVCLVFVCFLFYGIYLMIFGNV</sequence>
<accession>A0A4S2KE50</accession>
<evidence type="ECO:0000256" key="5">
    <source>
        <dbReference type="ARBA" id="ARBA00023054"/>
    </source>
</evidence>
<evidence type="ECO:0000256" key="1">
    <source>
        <dbReference type="ARBA" id="ARBA00004167"/>
    </source>
</evidence>
<evidence type="ECO:0000256" key="4">
    <source>
        <dbReference type="ARBA" id="ARBA00022989"/>
    </source>
</evidence>
<dbReference type="GO" id="GO:0016020">
    <property type="term" value="C:membrane"/>
    <property type="evidence" value="ECO:0007669"/>
    <property type="project" value="UniProtKB-SubCell"/>
</dbReference>
<comment type="subcellular location">
    <subcellularLocation>
        <location evidence="1">Membrane</location>
        <topology evidence="1">Single-pass membrane protein</topology>
    </subcellularLocation>
</comment>
<evidence type="ECO:0000256" key="6">
    <source>
        <dbReference type="ARBA" id="ARBA00023136"/>
    </source>
</evidence>
<proteinExistence type="predicted"/>
<dbReference type="InterPro" id="IPR028194">
    <property type="entry name" value="CC167"/>
</dbReference>
<keyword evidence="5 7" id="KW-0175">Coiled coil</keyword>
<dbReference type="Proteomes" id="UP000310200">
    <property type="component" value="Unassembled WGS sequence"/>
</dbReference>
<dbReference type="PANTHER" id="PTHR31759">
    <property type="entry name" value="COILED-COIL DOMAIN-CONTAINING PROTEIN 167"/>
    <property type="match status" value="1"/>
</dbReference>